<keyword evidence="6 12" id="KW-1133">Transmembrane helix</keyword>
<evidence type="ECO:0000256" key="1">
    <source>
        <dbReference type="ARBA" id="ARBA00004141"/>
    </source>
</evidence>
<feature type="transmembrane region" description="Helical" evidence="12">
    <location>
        <begin position="528"/>
        <end position="547"/>
    </location>
</feature>
<dbReference type="Ensembl" id="ENSMCST00000002678.1">
    <property type="protein sequence ID" value="ENSMCSP00000002619.1"/>
    <property type="gene ID" value="ENSMCSG00000001865.1"/>
</dbReference>
<dbReference type="Pfam" id="PF01477">
    <property type="entry name" value="PLAT"/>
    <property type="match status" value="1"/>
</dbReference>
<keyword evidence="9" id="KW-0325">Glycoprotein</keyword>
<comment type="caution">
    <text evidence="10">Lacks conserved residue(s) required for the propagation of feature annotation.</text>
</comment>
<feature type="transmembrane region" description="Helical" evidence="12">
    <location>
        <begin position="610"/>
        <end position="634"/>
    </location>
</feature>
<evidence type="ECO:0000256" key="7">
    <source>
        <dbReference type="ARBA" id="ARBA00023136"/>
    </source>
</evidence>
<evidence type="ECO:0000256" key="10">
    <source>
        <dbReference type="PROSITE-ProRule" id="PRU00152"/>
    </source>
</evidence>
<dbReference type="Pfam" id="PF08016">
    <property type="entry name" value="PKD_channel"/>
    <property type="match status" value="1"/>
</dbReference>
<dbReference type="InterPro" id="IPR042060">
    <property type="entry name" value="PLAT_polycystin1"/>
</dbReference>
<dbReference type="GO" id="GO:0030246">
    <property type="term" value="F:carbohydrate binding"/>
    <property type="evidence" value="ECO:0007669"/>
    <property type="project" value="UniProtKB-KW"/>
</dbReference>
<keyword evidence="3 12" id="KW-0812">Transmembrane</keyword>
<evidence type="ECO:0000256" key="4">
    <source>
        <dbReference type="ARBA" id="ARBA00022729"/>
    </source>
</evidence>
<comment type="similarity">
    <text evidence="2">Belongs to the polycystin family.</text>
</comment>
<evidence type="ECO:0000256" key="12">
    <source>
        <dbReference type="SAM" id="Phobius"/>
    </source>
</evidence>
<feature type="transmembrane region" description="Helical" evidence="12">
    <location>
        <begin position="735"/>
        <end position="757"/>
    </location>
</feature>
<dbReference type="SUPFAM" id="SSF56436">
    <property type="entry name" value="C-type lectin-like"/>
    <property type="match status" value="1"/>
</dbReference>
<evidence type="ECO:0008006" key="17">
    <source>
        <dbReference type="Google" id="ProtNLM"/>
    </source>
</evidence>
<dbReference type="InterPro" id="IPR016186">
    <property type="entry name" value="C-type_lectin-like/link_sf"/>
</dbReference>
<dbReference type="Gene3D" id="1.10.287.70">
    <property type="match status" value="1"/>
</dbReference>
<feature type="transmembrane region" description="Helical" evidence="12">
    <location>
        <begin position="291"/>
        <end position="310"/>
    </location>
</feature>
<dbReference type="FunFam" id="1.10.287.70:FF:000086">
    <property type="entry name" value="Polycystic kidney disease 2"/>
    <property type="match status" value="1"/>
</dbReference>
<feature type="transmembrane region" description="Helical" evidence="12">
    <location>
        <begin position="977"/>
        <end position="1006"/>
    </location>
</feature>
<dbReference type="SUPFAM" id="SSF49723">
    <property type="entry name" value="Lipase/lipooxygenase domain (PLAT/LH2 domain)"/>
    <property type="match status" value="1"/>
</dbReference>
<evidence type="ECO:0000256" key="6">
    <source>
        <dbReference type="ARBA" id="ARBA00022989"/>
    </source>
</evidence>
<dbReference type="PANTHER" id="PTHR10877:SF134">
    <property type="entry name" value="POLYCYSTIN-1-LIKE PROTEIN 2"/>
    <property type="match status" value="1"/>
</dbReference>
<dbReference type="PROSITE" id="PS50095">
    <property type="entry name" value="PLAT"/>
    <property type="match status" value="1"/>
</dbReference>
<reference evidence="15" key="2">
    <citation type="submission" date="2025-09" db="UniProtKB">
        <authorList>
            <consortium name="Ensembl"/>
        </authorList>
    </citation>
    <scope>IDENTIFICATION</scope>
</reference>
<dbReference type="GO" id="GO:0005262">
    <property type="term" value="F:calcium channel activity"/>
    <property type="evidence" value="ECO:0007669"/>
    <property type="project" value="TreeGrafter"/>
</dbReference>
<reference evidence="15" key="1">
    <citation type="submission" date="2025-08" db="UniProtKB">
        <authorList>
            <consortium name="Ensembl"/>
        </authorList>
    </citation>
    <scope>IDENTIFICATION</scope>
</reference>
<feature type="domain" description="C-type lectin" evidence="13">
    <location>
        <begin position="23"/>
        <end position="136"/>
    </location>
</feature>
<keyword evidence="4" id="KW-0732">Signal</keyword>
<proteinExistence type="inferred from homology"/>
<feature type="transmembrane region" description="Helical" evidence="12">
    <location>
        <begin position="646"/>
        <end position="664"/>
    </location>
</feature>
<evidence type="ECO:0000313" key="16">
    <source>
        <dbReference type="Proteomes" id="UP000694560"/>
    </source>
</evidence>
<accession>A0A8C5T514</accession>
<protein>
    <recommendedName>
        <fullName evidence="17">Polycystic kidney disease 1 like 2a</fullName>
    </recommendedName>
</protein>
<dbReference type="GO" id="GO:0050982">
    <property type="term" value="P:detection of mechanical stimulus"/>
    <property type="evidence" value="ECO:0007669"/>
    <property type="project" value="TreeGrafter"/>
</dbReference>
<evidence type="ECO:0000256" key="8">
    <source>
        <dbReference type="ARBA" id="ARBA00023157"/>
    </source>
</evidence>
<dbReference type="InterPro" id="IPR051223">
    <property type="entry name" value="Polycystin"/>
</dbReference>
<dbReference type="InterPro" id="IPR001024">
    <property type="entry name" value="PLAT/LH2_dom"/>
</dbReference>
<evidence type="ECO:0000256" key="11">
    <source>
        <dbReference type="SAM" id="MobiDB-lite"/>
    </source>
</evidence>
<evidence type="ECO:0000256" key="5">
    <source>
        <dbReference type="ARBA" id="ARBA00022734"/>
    </source>
</evidence>
<feature type="transmembrane region" description="Helical" evidence="12">
    <location>
        <begin position="880"/>
        <end position="899"/>
    </location>
</feature>
<dbReference type="InterPro" id="IPR001304">
    <property type="entry name" value="C-type_lectin-like"/>
</dbReference>
<keyword evidence="7 12" id="KW-0472">Membrane</keyword>
<dbReference type="CDD" id="cd01752">
    <property type="entry name" value="PLAT_polycystin"/>
    <property type="match status" value="1"/>
</dbReference>
<comment type="subcellular location">
    <subcellularLocation>
        <location evidence="1">Membrane</location>
        <topology evidence="1">Multi-pass membrane protein</topology>
    </subcellularLocation>
</comment>
<dbReference type="GO" id="GO:0016020">
    <property type="term" value="C:membrane"/>
    <property type="evidence" value="ECO:0007669"/>
    <property type="project" value="UniProtKB-SubCell"/>
</dbReference>
<dbReference type="FunFam" id="2.60.60.20:FF:000008">
    <property type="entry name" value="Polycystic kidney disease 1-like 2, isoform CRA_a"/>
    <property type="match status" value="1"/>
</dbReference>
<dbReference type="PANTHER" id="PTHR10877">
    <property type="entry name" value="POLYCYSTIN FAMILY MEMBER"/>
    <property type="match status" value="1"/>
</dbReference>
<feature type="region of interest" description="Disordered" evidence="11">
    <location>
        <begin position="554"/>
        <end position="591"/>
    </location>
</feature>
<evidence type="ECO:0000259" key="14">
    <source>
        <dbReference type="PROSITE" id="PS50095"/>
    </source>
</evidence>
<keyword evidence="5" id="KW-0430">Lectin</keyword>
<feature type="transmembrane region" description="Helical" evidence="12">
    <location>
        <begin position="849"/>
        <end position="868"/>
    </location>
</feature>
<evidence type="ECO:0000313" key="15">
    <source>
        <dbReference type="Ensembl" id="ENSMCSP00000002619.1"/>
    </source>
</evidence>
<dbReference type="PROSITE" id="PS50041">
    <property type="entry name" value="C_TYPE_LECTIN_2"/>
    <property type="match status" value="1"/>
</dbReference>
<feature type="domain" description="PLAT" evidence="14">
    <location>
        <begin position="335"/>
        <end position="452"/>
    </location>
</feature>
<dbReference type="InterPro" id="IPR016187">
    <property type="entry name" value="CTDL_fold"/>
</dbReference>
<organism evidence="15 16">
    <name type="scientific">Malurus cyaneus samueli</name>
    <dbReference type="NCBI Taxonomy" id="2593467"/>
    <lineage>
        <taxon>Eukaryota</taxon>
        <taxon>Metazoa</taxon>
        <taxon>Chordata</taxon>
        <taxon>Craniata</taxon>
        <taxon>Vertebrata</taxon>
        <taxon>Euteleostomi</taxon>
        <taxon>Archelosauria</taxon>
        <taxon>Archosauria</taxon>
        <taxon>Dinosauria</taxon>
        <taxon>Saurischia</taxon>
        <taxon>Theropoda</taxon>
        <taxon>Coelurosauria</taxon>
        <taxon>Aves</taxon>
        <taxon>Neognathae</taxon>
        <taxon>Neoaves</taxon>
        <taxon>Telluraves</taxon>
        <taxon>Australaves</taxon>
        <taxon>Passeriformes</taxon>
        <taxon>Meliphagoidea</taxon>
        <taxon>Maluridae</taxon>
        <taxon>Malurus</taxon>
    </lineage>
</organism>
<keyword evidence="16" id="KW-1185">Reference proteome</keyword>
<feature type="transmembrane region" description="Helical" evidence="12">
    <location>
        <begin position="919"/>
        <end position="941"/>
    </location>
</feature>
<dbReference type="Gene3D" id="3.10.100.10">
    <property type="entry name" value="Mannose-Binding Protein A, subunit A"/>
    <property type="match status" value="1"/>
</dbReference>
<dbReference type="SMART" id="SM00308">
    <property type="entry name" value="LH2"/>
    <property type="match status" value="1"/>
</dbReference>
<sequence>QHNTPQTWSQLYIRSSVLFHQAFNHSCYEFVRLQRTYTSAQSWCERGGGHLVFIQNEEIQEFLQKHIAEDEEWWIGLISNPLLNETTHGRCMWLHAKKQNAFLYLNLCLSVQKQIMLPRLSAAQEDKILLILGNYSTFQVNVTSENTSIVIHLESEHDIPLVLYLGHGYHPNETNYDMKNHLFYKKASAGETNSWVLSPEELIFGEGTYYFMILQDMGMDSTVYDGLSINATCFASRIFSEFQVGPKTNPSSTQCLCNHLTFFGSSFFVIPNAIDVSKTAQLFGTFVDNPVVVTTVGCIFLIYVLIIIWARRKDIQDDAKVKITVLEDNDPFAQYRYLVTVFTGHRRGAATTSKVTLTLYGLDGESEPHHLNDPDTPVFERGGVDVFLLCTFFPLGDLQSIRLWHDNSGDSPSWYVNRVLVHDLAWDQKWYFLCNSWLAIDIGECVLDKVFPVATEQDMKQFRYLLLHTSKGFQDGHIWYSVFSRSPRSSFTRAQRVSCCFSLLLCTMLTSIMFWGVPKDPAEQKMDLGFESSLLMFPINLLIVQIFRNIRPRPAQQEREKKPGKNGRVSPRLSPTPRATQAASVTPEAVTKASPSESCTKSFSARGLPWWFVFIAWFLVAATSGVSGFFTMLYGLHYGKENSIKWLISMVISFLESLFITQPLKVRASEIQPLPQMNSSSTTTERQCNVLLLSLTGDSLPLFGARRDSRSNIYRPPPAADVEKMKISCMKEQKAFALIREILAYLGFLWMLLLVAYGQRDPNSYYLNKHIEHSFTDGFHDVYSYQDFFTWANTTLLKNLYGSYKGAVTLFPFILPDSVTLLLILIFNLHIQVEKGTVSAFPSYPFMHFKGFCVHGILCIFFFSNSSVSFSETARADAVLGYLIAFLVLLSTVKLWHLLRLNPKLNMITSTLRRAWGDISGFITVIAIMFLAYSIAANLIFGWKLYSYKTLFDSAETMVSLQLGIFNYEEVLDYNPILGSFLIGSCIVFMTFVVLNLFISVILVAFSEEQKHYQEIVDLMLMKLFSFFGIKCKKEEKPVTDEQPEQPVRE</sequence>
<keyword evidence="8" id="KW-1015">Disulfide bond</keyword>
<dbReference type="Proteomes" id="UP000694560">
    <property type="component" value="Unplaced"/>
</dbReference>
<evidence type="ECO:0000256" key="9">
    <source>
        <dbReference type="ARBA" id="ARBA00023180"/>
    </source>
</evidence>
<evidence type="ECO:0000256" key="3">
    <source>
        <dbReference type="ARBA" id="ARBA00022692"/>
    </source>
</evidence>
<evidence type="ECO:0000256" key="2">
    <source>
        <dbReference type="ARBA" id="ARBA00007200"/>
    </source>
</evidence>
<dbReference type="InterPro" id="IPR036392">
    <property type="entry name" value="PLAT/LH2_dom_sf"/>
</dbReference>
<feature type="transmembrane region" description="Helical" evidence="12">
    <location>
        <begin position="497"/>
        <end position="516"/>
    </location>
</feature>
<dbReference type="CDD" id="cd00037">
    <property type="entry name" value="CLECT"/>
    <property type="match status" value="1"/>
</dbReference>
<dbReference type="Gene3D" id="2.60.60.20">
    <property type="entry name" value="PLAT/LH2 domain"/>
    <property type="match status" value="1"/>
</dbReference>
<dbReference type="AlphaFoldDB" id="A0A8C5T514"/>
<feature type="transmembrane region" description="Helical" evidence="12">
    <location>
        <begin position="807"/>
        <end position="829"/>
    </location>
</feature>
<dbReference type="Pfam" id="PF00059">
    <property type="entry name" value="Lectin_C"/>
    <property type="match status" value="1"/>
</dbReference>
<evidence type="ECO:0000259" key="13">
    <source>
        <dbReference type="PROSITE" id="PS50041"/>
    </source>
</evidence>
<name>A0A8C5T514_9PASS</name>
<dbReference type="InterPro" id="IPR013122">
    <property type="entry name" value="PKD1_2_channel"/>
</dbReference>